<proteinExistence type="inferred from homology"/>
<dbReference type="InterPro" id="IPR036396">
    <property type="entry name" value="Cyt_P450_sf"/>
</dbReference>
<dbReference type="PANTHER" id="PTHR24300">
    <property type="entry name" value="CYTOCHROME P450 508A4-RELATED"/>
    <property type="match status" value="1"/>
</dbReference>
<dbReference type="GO" id="GO:0016712">
    <property type="term" value="F:oxidoreductase activity, acting on paired donors, with incorporation or reduction of molecular oxygen, reduced flavin or flavoprotein as one donor, and incorporation of one atom of oxygen"/>
    <property type="evidence" value="ECO:0007669"/>
    <property type="project" value="TreeGrafter"/>
</dbReference>
<sequence>MLKDGHLEVEALKKKYGNVIGWAVTENEKSYVDGVVRNFTDGFLAEMKRGGAQGTMFTRKLLVGNVASYIGGGTATTYTALQWLLLTSAAYPQLQGRVRAETDDIMKGREPGSTIVWNDHHKMPYTKAFIWETIRCKPVNPLSIMSCAMDDVNLCGYVIPRGSIVIPSLWSLFNDTAFWKDPEVFRPERFLTTDGKSAVKPMELIAFSYGKRSCPGESVATMVLLIYFANILHHFTVEAPAGAARLSDNFLGITLGANTRELVYRPRTRCHQK</sequence>
<evidence type="ECO:0000256" key="6">
    <source>
        <dbReference type="RuleBase" id="RU000461"/>
    </source>
</evidence>
<dbReference type="Pfam" id="PF00067">
    <property type="entry name" value="p450"/>
    <property type="match status" value="1"/>
</dbReference>
<dbReference type="GO" id="GO:0005737">
    <property type="term" value="C:cytoplasm"/>
    <property type="evidence" value="ECO:0007669"/>
    <property type="project" value="TreeGrafter"/>
</dbReference>
<evidence type="ECO:0000256" key="2">
    <source>
        <dbReference type="ARBA" id="ARBA00022723"/>
    </source>
</evidence>
<name>A0A9D4T825_RHISA</name>
<dbReference type="Proteomes" id="UP000821837">
    <property type="component" value="Chromosome 10"/>
</dbReference>
<dbReference type="Gene3D" id="1.10.630.10">
    <property type="entry name" value="Cytochrome P450"/>
    <property type="match status" value="1"/>
</dbReference>
<dbReference type="EMBL" id="JABSTV010001246">
    <property type="protein sequence ID" value="KAH7977049.1"/>
    <property type="molecule type" value="Genomic_DNA"/>
</dbReference>
<gene>
    <name evidence="7" type="ORF">HPB52_023231</name>
</gene>
<dbReference type="GO" id="GO:0006082">
    <property type="term" value="P:organic acid metabolic process"/>
    <property type="evidence" value="ECO:0007669"/>
    <property type="project" value="TreeGrafter"/>
</dbReference>
<evidence type="ECO:0000256" key="1">
    <source>
        <dbReference type="ARBA" id="ARBA00010617"/>
    </source>
</evidence>
<dbReference type="GO" id="GO:0020037">
    <property type="term" value="F:heme binding"/>
    <property type="evidence" value="ECO:0007669"/>
    <property type="project" value="InterPro"/>
</dbReference>
<accession>A0A9D4T825</accession>
<dbReference type="InterPro" id="IPR002401">
    <property type="entry name" value="Cyt_P450_E_grp-I"/>
</dbReference>
<reference evidence="7" key="1">
    <citation type="journal article" date="2020" name="Cell">
        <title>Large-Scale Comparative Analyses of Tick Genomes Elucidate Their Genetic Diversity and Vector Capacities.</title>
        <authorList>
            <consortium name="Tick Genome and Microbiome Consortium (TIGMIC)"/>
            <person name="Jia N."/>
            <person name="Wang J."/>
            <person name="Shi W."/>
            <person name="Du L."/>
            <person name="Sun Y."/>
            <person name="Zhan W."/>
            <person name="Jiang J.F."/>
            <person name="Wang Q."/>
            <person name="Zhang B."/>
            <person name="Ji P."/>
            <person name="Bell-Sakyi L."/>
            <person name="Cui X.M."/>
            <person name="Yuan T.T."/>
            <person name="Jiang B.G."/>
            <person name="Yang W.F."/>
            <person name="Lam T.T."/>
            <person name="Chang Q.C."/>
            <person name="Ding S.J."/>
            <person name="Wang X.J."/>
            <person name="Zhu J.G."/>
            <person name="Ruan X.D."/>
            <person name="Zhao L."/>
            <person name="Wei J.T."/>
            <person name="Ye R.Z."/>
            <person name="Que T.C."/>
            <person name="Du C.H."/>
            <person name="Zhou Y.H."/>
            <person name="Cheng J.X."/>
            <person name="Dai P.F."/>
            <person name="Guo W.B."/>
            <person name="Han X.H."/>
            <person name="Huang E.J."/>
            <person name="Li L.F."/>
            <person name="Wei W."/>
            <person name="Gao Y.C."/>
            <person name="Liu J.Z."/>
            <person name="Shao H.Z."/>
            <person name="Wang X."/>
            <person name="Wang C.C."/>
            <person name="Yang T.C."/>
            <person name="Huo Q.B."/>
            <person name="Li W."/>
            <person name="Chen H.Y."/>
            <person name="Chen S.E."/>
            <person name="Zhou L.G."/>
            <person name="Ni X.B."/>
            <person name="Tian J.H."/>
            <person name="Sheng Y."/>
            <person name="Liu T."/>
            <person name="Pan Y.S."/>
            <person name="Xia L.Y."/>
            <person name="Li J."/>
            <person name="Zhao F."/>
            <person name="Cao W.C."/>
        </authorList>
    </citation>
    <scope>NUCLEOTIDE SEQUENCE</scope>
    <source>
        <strain evidence="7">Rsan-2018</strain>
    </source>
</reference>
<keyword evidence="4 6" id="KW-0503">Monooxygenase</keyword>
<dbReference type="PROSITE" id="PS00086">
    <property type="entry name" value="CYTOCHROME_P450"/>
    <property type="match status" value="1"/>
</dbReference>
<dbReference type="PRINTS" id="PR00385">
    <property type="entry name" value="P450"/>
</dbReference>
<dbReference type="PANTHER" id="PTHR24300:SF375">
    <property type="entry name" value="CYTOCHROME P450 FAMILY"/>
    <property type="match status" value="1"/>
</dbReference>
<evidence type="ECO:0000256" key="5">
    <source>
        <dbReference type="PIRSR" id="PIRSR602401-1"/>
    </source>
</evidence>
<dbReference type="InterPro" id="IPR017972">
    <property type="entry name" value="Cyt_P450_CS"/>
</dbReference>
<keyword evidence="6" id="KW-0560">Oxidoreductase</keyword>
<comment type="similarity">
    <text evidence="1 6">Belongs to the cytochrome P450 family.</text>
</comment>
<dbReference type="SUPFAM" id="SSF48264">
    <property type="entry name" value="Cytochrome P450"/>
    <property type="match status" value="1"/>
</dbReference>
<dbReference type="PRINTS" id="PR00463">
    <property type="entry name" value="EP450I"/>
</dbReference>
<evidence type="ECO:0000313" key="8">
    <source>
        <dbReference type="Proteomes" id="UP000821837"/>
    </source>
</evidence>
<dbReference type="GO" id="GO:0006805">
    <property type="term" value="P:xenobiotic metabolic process"/>
    <property type="evidence" value="ECO:0007669"/>
    <property type="project" value="TreeGrafter"/>
</dbReference>
<reference evidence="7" key="2">
    <citation type="submission" date="2021-09" db="EMBL/GenBank/DDBJ databases">
        <authorList>
            <person name="Jia N."/>
            <person name="Wang J."/>
            <person name="Shi W."/>
            <person name="Du L."/>
            <person name="Sun Y."/>
            <person name="Zhan W."/>
            <person name="Jiang J."/>
            <person name="Wang Q."/>
            <person name="Zhang B."/>
            <person name="Ji P."/>
            <person name="Sakyi L.B."/>
            <person name="Cui X."/>
            <person name="Yuan T."/>
            <person name="Jiang B."/>
            <person name="Yang W."/>
            <person name="Lam T.T.-Y."/>
            <person name="Chang Q."/>
            <person name="Ding S."/>
            <person name="Wang X."/>
            <person name="Zhu J."/>
            <person name="Ruan X."/>
            <person name="Zhao L."/>
            <person name="Wei J."/>
            <person name="Que T."/>
            <person name="Du C."/>
            <person name="Cheng J."/>
            <person name="Dai P."/>
            <person name="Han X."/>
            <person name="Huang E."/>
            <person name="Gao Y."/>
            <person name="Liu J."/>
            <person name="Shao H."/>
            <person name="Ye R."/>
            <person name="Li L."/>
            <person name="Wei W."/>
            <person name="Wang X."/>
            <person name="Wang C."/>
            <person name="Huo Q."/>
            <person name="Li W."/>
            <person name="Guo W."/>
            <person name="Chen H."/>
            <person name="Chen S."/>
            <person name="Zhou L."/>
            <person name="Zhou L."/>
            <person name="Ni X."/>
            <person name="Tian J."/>
            <person name="Zhou Y."/>
            <person name="Sheng Y."/>
            <person name="Liu T."/>
            <person name="Pan Y."/>
            <person name="Xia L."/>
            <person name="Li J."/>
            <person name="Zhao F."/>
            <person name="Cao W."/>
        </authorList>
    </citation>
    <scope>NUCLEOTIDE SEQUENCE</scope>
    <source>
        <strain evidence="7">Rsan-2018</strain>
        <tissue evidence="7">Larvae</tissue>
    </source>
</reference>
<evidence type="ECO:0000256" key="4">
    <source>
        <dbReference type="ARBA" id="ARBA00023033"/>
    </source>
</evidence>
<keyword evidence="5 6" id="KW-0349">Heme</keyword>
<dbReference type="GO" id="GO:0005506">
    <property type="term" value="F:iron ion binding"/>
    <property type="evidence" value="ECO:0007669"/>
    <property type="project" value="InterPro"/>
</dbReference>
<evidence type="ECO:0008006" key="9">
    <source>
        <dbReference type="Google" id="ProtNLM"/>
    </source>
</evidence>
<dbReference type="VEuPathDB" id="VectorBase:RSAN_057834"/>
<dbReference type="InterPro" id="IPR050182">
    <property type="entry name" value="Cytochrome_P450_fam2"/>
</dbReference>
<keyword evidence="2 5" id="KW-0479">Metal-binding</keyword>
<protein>
    <recommendedName>
        <fullName evidence="9">Cytochrome P450</fullName>
    </recommendedName>
</protein>
<organism evidence="7 8">
    <name type="scientific">Rhipicephalus sanguineus</name>
    <name type="common">Brown dog tick</name>
    <name type="synonym">Ixodes sanguineus</name>
    <dbReference type="NCBI Taxonomy" id="34632"/>
    <lineage>
        <taxon>Eukaryota</taxon>
        <taxon>Metazoa</taxon>
        <taxon>Ecdysozoa</taxon>
        <taxon>Arthropoda</taxon>
        <taxon>Chelicerata</taxon>
        <taxon>Arachnida</taxon>
        <taxon>Acari</taxon>
        <taxon>Parasitiformes</taxon>
        <taxon>Ixodida</taxon>
        <taxon>Ixodoidea</taxon>
        <taxon>Ixodidae</taxon>
        <taxon>Rhipicephalinae</taxon>
        <taxon>Rhipicephalus</taxon>
        <taxon>Rhipicephalus</taxon>
    </lineage>
</organism>
<keyword evidence="3 5" id="KW-0408">Iron</keyword>
<comment type="cofactor">
    <cofactor evidence="5">
        <name>heme</name>
        <dbReference type="ChEBI" id="CHEBI:30413"/>
    </cofactor>
</comment>
<evidence type="ECO:0000256" key="3">
    <source>
        <dbReference type="ARBA" id="ARBA00023004"/>
    </source>
</evidence>
<evidence type="ECO:0000313" key="7">
    <source>
        <dbReference type="EMBL" id="KAH7977049.1"/>
    </source>
</evidence>
<keyword evidence="8" id="KW-1185">Reference proteome</keyword>
<comment type="caution">
    <text evidence="7">The sequence shown here is derived from an EMBL/GenBank/DDBJ whole genome shotgun (WGS) entry which is preliminary data.</text>
</comment>
<dbReference type="AlphaFoldDB" id="A0A9D4T825"/>
<feature type="binding site" description="axial binding residue" evidence="5">
    <location>
        <position position="214"/>
    </location>
    <ligand>
        <name>heme</name>
        <dbReference type="ChEBI" id="CHEBI:30413"/>
    </ligand>
    <ligandPart>
        <name>Fe</name>
        <dbReference type="ChEBI" id="CHEBI:18248"/>
    </ligandPart>
</feature>
<dbReference type="InterPro" id="IPR001128">
    <property type="entry name" value="Cyt_P450"/>
</dbReference>